<dbReference type="FunCoup" id="A0A0D2X2M1">
    <property type="interactions" value="223"/>
</dbReference>
<dbReference type="Gene3D" id="3.40.50.2300">
    <property type="match status" value="1"/>
</dbReference>
<dbReference type="OrthoDB" id="3388at2759"/>
<feature type="domain" description="Phosphotyrosine protein phosphatase I" evidence="7">
    <location>
        <begin position="4"/>
        <end position="149"/>
    </location>
</feature>
<dbReference type="InterPro" id="IPR002115">
    <property type="entry name" value="Tyr_Pase_low_mol_wt_mml"/>
</dbReference>
<dbReference type="SUPFAM" id="SSF52788">
    <property type="entry name" value="Phosphotyrosine protein phosphatases I"/>
    <property type="match status" value="1"/>
</dbReference>
<proteinExistence type="inferred from homology"/>
<dbReference type="FunFam" id="3.40.50.2300:FF:000105">
    <property type="entry name" value="Low molecular weight phosphotyrosine protein"/>
    <property type="match status" value="1"/>
</dbReference>
<keyword evidence="4" id="KW-0378">Hydrolase</keyword>
<evidence type="ECO:0000313" key="8">
    <source>
        <dbReference type="EMBL" id="KJE92799.1"/>
    </source>
</evidence>
<dbReference type="PRINTS" id="PR00719">
    <property type="entry name" value="LMWPTPASE"/>
</dbReference>
<reference evidence="9" key="1">
    <citation type="submission" date="2011-02" db="EMBL/GenBank/DDBJ databases">
        <title>The Genome Sequence of Capsaspora owczarzaki ATCC 30864.</title>
        <authorList>
            <person name="Russ C."/>
            <person name="Cuomo C."/>
            <person name="Burger G."/>
            <person name="Gray M.W."/>
            <person name="Holland P.W.H."/>
            <person name="King N."/>
            <person name="Lang F.B.F."/>
            <person name="Roger A.J."/>
            <person name="Ruiz-Trillo I."/>
            <person name="Young S.K."/>
            <person name="Zeng Q."/>
            <person name="Gargeya S."/>
            <person name="Alvarado L."/>
            <person name="Berlin A."/>
            <person name="Chapman S.B."/>
            <person name="Chen Z."/>
            <person name="Freedman E."/>
            <person name="Gellesch M."/>
            <person name="Goldberg J."/>
            <person name="Griggs A."/>
            <person name="Gujja S."/>
            <person name="Heilman E."/>
            <person name="Heiman D."/>
            <person name="Howarth C."/>
            <person name="Mehta T."/>
            <person name="Neiman D."/>
            <person name="Pearson M."/>
            <person name="Roberts A."/>
            <person name="Saif S."/>
            <person name="Shea T."/>
            <person name="Shenoy N."/>
            <person name="Sisk P."/>
            <person name="Stolte C."/>
            <person name="Sykes S."/>
            <person name="White J."/>
            <person name="Yandava C."/>
            <person name="Haas B."/>
            <person name="Nusbaum C."/>
            <person name="Birren B."/>
        </authorList>
    </citation>
    <scope>NUCLEOTIDE SEQUENCE</scope>
    <source>
        <strain evidence="9">ATCC 30864</strain>
    </source>
</reference>
<dbReference type="InterPro" id="IPR050438">
    <property type="entry name" value="LMW_PTPase"/>
</dbReference>
<dbReference type="InterPro" id="IPR036196">
    <property type="entry name" value="Ptyr_pPase_sf"/>
</dbReference>
<evidence type="ECO:0000256" key="1">
    <source>
        <dbReference type="ARBA" id="ARBA00004496"/>
    </source>
</evidence>
<evidence type="ECO:0000259" key="7">
    <source>
        <dbReference type="SMART" id="SM00226"/>
    </source>
</evidence>
<dbReference type="PhylomeDB" id="A0A0D2X2M1"/>
<dbReference type="SMART" id="SM00226">
    <property type="entry name" value="LMWPc"/>
    <property type="match status" value="1"/>
</dbReference>
<comment type="similarity">
    <text evidence="2">Belongs to the low molecular weight phosphotyrosine protein phosphatase family.</text>
</comment>
<dbReference type="InterPro" id="IPR017867">
    <property type="entry name" value="Tyr_phospatase_low_mol_wt"/>
</dbReference>
<evidence type="ECO:0000256" key="5">
    <source>
        <dbReference type="ARBA" id="ARBA00022912"/>
    </source>
</evidence>
<evidence type="ECO:0000256" key="2">
    <source>
        <dbReference type="ARBA" id="ARBA00011063"/>
    </source>
</evidence>
<accession>A0A0D2X2M1</accession>
<name>A0A0D2X2M1_CAPO3</name>
<evidence type="ECO:0000256" key="4">
    <source>
        <dbReference type="ARBA" id="ARBA00022801"/>
    </source>
</evidence>
<sequence length="153" mass="17288">MLRLGNICRSPMAEAVLAHLVAEAGLTETWRVDSAGTANYHVGDAPDHRTVQVCRSRNVAIKHTGRQLCKEDFELFDWILVMDDSNLSNTMNVKSRHYGQKKTRATVELLGNYDPTGKRLVDDPYYGGISDFEDVFAQCERSLRRFLEAHKAS</sequence>
<dbReference type="GO" id="GO:0004726">
    <property type="term" value="F:non-membrane spanning protein tyrosine phosphatase activity"/>
    <property type="evidence" value="ECO:0007669"/>
    <property type="project" value="InterPro"/>
</dbReference>
<comment type="subcellular location">
    <subcellularLocation>
        <location evidence="1">Cytoplasm</location>
    </subcellularLocation>
</comment>
<dbReference type="CDD" id="cd16343">
    <property type="entry name" value="LMWPTP"/>
    <property type="match status" value="1"/>
</dbReference>
<dbReference type="GO" id="GO:0005737">
    <property type="term" value="C:cytoplasm"/>
    <property type="evidence" value="ECO:0007669"/>
    <property type="project" value="UniProtKB-SubCell"/>
</dbReference>
<dbReference type="InParanoid" id="A0A0D2X2M1"/>
<keyword evidence="5" id="KW-0904">Protein phosphatase</keyword>
<feature type="active site" evidence="6">
    <location>
        <position position="9"/>
    </location>
</feature>
<dbReference type="Proteomes" id="UP000008743">
    <property type="component" value="Unassembled WGS sequence"/>
</dbReference>
<dbReference type="EMBL" id="KE346364">
    <property type="protein sequence ID" value="KJE92799.1"/>
    <property type="molecule type" value="Genomic_DNA"/>
</dbReference>
<protein>
    <submittedName>
        <fullName evidence="8">Low molecular weight phosphotyrosine protein phosphatase</fullName>
    </submittedName>
</protein>
<dbReference type="STRING" id="595528.A0A0D2X2M1"/>
<dbReference type="PANTHER" id="PTHR11717:SF7">
    <property type="entry name" value="LOW MOLECULAR WEIGHT PHOSPHOTYROSINE PROTEIN PHOSPHATASE"/>
    <property type="match status" value="1"/>
</dbReference>
<dbReference type="eggNOG" id="KOG3217">
    <property type="taxonomic scope" value="Eukaryota"/>
</dbReference>
<keyword evidence="3" id="KW-0963">Cytoplasm</keyword>
<keyword evidence="9" id="KW-1185">Reference proteome</keyword>
<evidence type="ECO:0000256" key="3">
    <source>
        <dbReference type="ARBA" id="ARBA00022490"/>
    </source>
</evidence>
<gene>
    <name evidence="8" type="ORF">CAOG_003699</name>
</gene>
<evidence type="ECO:0000256" key="6">
    <source>
        <dbReference type="PIRSR" id="PIRSR617867-1"/>
    </source>
</evidence>
<organism evidence="8 9">
    <name type="scientific">Capsaspora owczarzaki (strain ATCC 30864)</name>
    <dbReference type="NCBI Taxonomy" id="595528"/>
    <lineage>
        <taxon>Eukaryota</taxon>
        <taxon>Filasterea</taxon>
        <taxon>Capsaspora</taxon>
    </lineage>
</organism>
<dbReference type="AlphaFoldDB" id="A0A0D2X2M1"/>
<dbReference type="InterPro" id="IPR023485">
    <property type="entry name" value="Ptyr_pPase"/>
</dbReference>
<dbReference type="Pfam" id="PF01451">
    <property type="entry name" value="LMWPc"/>
    <property type="match status" value="1"/>
</dbReference>
<evidence type="ECO:0000313" key="9">
    <source>
        <dbReference type="Proteomes" id="UP000008743"/>
    </source>
</evidence>
<dbReference type="PANTHER" id="PTHR11717">
    <property type="entry name" value="LOW MOLECULAR WEIGHT PROTEIN TYROSINE PHOSPHATASE"/>
    <property type="match status" value="1"/>
</dbReference>
<feature type="active site" description="Proton donor" evidence="6">
    <location>
        <position position="123"/>
    </location>
</feature>
<dbReference type="GO" id="GO:0003993">
    <property type="term" value="F:acid phosphatase activity"/>
    <property type="evidence" value="ECO:0007669"/>
    <property type="project" value="InterPro"/>
</dbReference>
<dbReference type="PRINTS" id="PR00720">
    <property type="entry name" value="MAMMALPTPASE"/>
</dbReference>